<dbReference type="Gene3D" id="3.30.70.1620">
    <property type="match status" value="1"/>
</dbReference>
<gene>
    <name evidence="5" type="ORF">WJX72_004444</name>
</gene>
<accession>A0AAW1PW28</accession>
<proteinExistence type="predicted"/>
<name>A0AAW1PW28_9CHLO</name>
<dbReference type="EMBL" id="JALJOR010000008">
    <property type="protein sequence ID" value="KAK9812833.1"/>
    <property type="molecule type" value="Genomic_DNA"/>
</dbReference>
<dbReference type="GO" id="GO:0005524">
    <property type="term" value="F:ATP binding"/>
    <property type="evidence" value="ECO:0007669"/>
    <property type="project" value="InterPro"/>
</dbReference>
<evidence type="ECO:0000313" key="6">
    <source>
        <dbReference type="Proteomes" id="UP001489004"/>
    </source>
</evidence>
<dbReference type="GO" id="GO:0005694">
    <property type="term" value="C:chromosome"/>
    <property type="evidence" value="ECO:0007669"/>
    <property type="project" value="InterPro"/>
</dbReference>
<dbReference type="InterPro" id="IPR003395">
    <property type="entry name" value="RecF/RecN/SMC_N"/>
</dbReference>
<evidence type="ECO:0000259" key="4">
    <source>
        <dbReference type="Pfam" id="PF06470"/>
    </source>
</evidence>
<evidence type="ECO:0000256" key="1">
    <source>
        <dbReference type="ARBA" id="ARBA00023054"/>
    </source>
</evidence>
<reference evidence="5 6" key="1">
    <citation type="journal article" date="2024" name="Nat. Commun.">
        <title>Phylogenomics reveals the evolutionary origins of lichenization in chlorophyte algae.</title>
        <authorList>
            <person name="Puginier C."/>
            <person name="Libourel C."/>
            <person name="Otte J."/>
            <person name="Skaloud P."/>
            <person name="Haon M."/>
            <person name="Grisel S."/>
            <person name="Petersen M."/>
            <person name="Berrin J.G."/>
            <person name="Delaux P.M."/>
            <person name="Dal Grande F."/>
            <person name="Keller J."/>
        </authorList>
    </citation>
    <scope>NUCLEOTIDE SEQUENCE [LARGE SCALE GENOMIC DNA]</scope>
    <source>
        <strain evidence="5 6">SAG 2043</strain>
    </source>
</reference>
<sequence length="693" mass="74296">MALGAAEVAGVGGELASSSGGQHGAVRYAHECFSFKSPSETASPALEALDIIAGGKMGILVVPSTKHATDLLAQRAKQAQHGGAASRPLRIWPLDHLSAANHMDKHRSIQAKFKSGDVIIPLDLLAYEERYHKVLLRAFGGYVIARNDAVAAELIQRYGLPSVTLDGKVSHKGSLQGGWRGANSAKANRMAKKLQADKLQAEVSALEAQATQVQTQLSEVESQMDRMATAALQAELSAAQLAQQQEAVARAKLALSQKRAAAAEAASVLAHLLASLDQKRQLCSTYAGKGDVLQKLQAQLQQARARQAELEDQSKDLIGQVDKLAEEVQSLEEQLEDTDQAQLSVQLQGKQSALQADRRLLTELQAAAALHTAERKEQQARQEEVERELAKLQEEQGFLTKQVKVAKLSLERLHAEHAATQRQMVDLKAELPELAAVCSRPAASVMGDSDPANGDKALRKLALARQKLKDERKRSRARQIPAGEQLVYKERKASLALFKERAKLLSEAAEHLETGIEASRSQVVRTNEATFEAIGAKFTAMTKALLPSMDIGIARIGQAVHEGVQLRFRPSAGGDSACGGREGASWTHDMGQLSGGQRTLLSLALILSAARAGSHTSLFLMDEVDAALDETNQRLVAALFKDVIASDGGCQVLCVTHNAAFQQICDTIVQVTRDANGTHVKLLAATPAGKGAV</sequence>
<keyword evidence="1 2" id="KW-0175">Coiled coil</keyword>
<dbReference type="PANTHER" id="PTHR43977">
    <property type="entry name" value="STRUCTURAL MAINTENANCE OF CHROMOSOMES PROTEIN 3"/>
    <property type="match status" value="1"/>
</dbReference>
<protein>
    <submittedName>
        <fullName evidence="5">Uncharacterized protein</fullName>
    </submittedName>
</protein>
<dbReference type="Pfam" id="PF02463">
    <property type="entry name" value="SMC_N"/>
    <property type="match status" value="1"/>
</dbReference>
<dbReference type="Gene3D" id="1.20.1060.20">
    <property type="match status" value="1"/>
</dbReference>
<dbReference type="Gene3D" id="3.40.50.300">
    <property type="entry name" value="P-loop containing nucleotide triphosphate hydrolases"/>
    <property type="match status" value="1"/>
</dbReference>
<dbReference type="InterPro" id="IPR027417">
    <property type="entry name" value="P-loop_NTPase"/>
</dbReference>
<dbReference type="Pfam" id="PF06470">
    <property type="entry name" value="SMC_hinge"/>
    <property type="match status" value="1"/>
</dbReference>
<dbReference type="InterPro" id="IPR036277">
    <property type="entry name" value="SMC_hinge_sf"/>
</dbReference>
<dbReference type="SUPFAM" id="SSF52540">
    <property type="entry name" value="P-loop containing nucleoside triphosphate hydrolases"/>
    <property type="match status" value="1"/>
</dbReference>
<feature type="domain" description="SMC hinge" evidence="4">
    <location>
        <begin position="47"/>
        <end position="154"/>
    </location>
</feature>
<evidence type="ECO:0000259" key="3">
    <source>
        <dbReference type="Pfam" id="PF02463"/>
    </source>
</evidence>
<dbReference type="GO" id="GO:0051276">
    <property type="term" value="P:chromosome organization"/>
    <property type="evidence" value="ECO:0007669"/>
    <property type="project" value="InterPro"/>
</dbReference>
<dbReference type="Proteomes" id="UP001489004">
    <property type="component" value="Unassembled WGS sequence"/>
</dbReference>
<feature type="domain" description="RecF/RecN/SMC N-terminal" evidence="3">
    <location>
        <begin position="191"/>
        <end position="678"/>
    </location>
</feature>
<dbReference type="InterPro" id="IPR010935">
    <property type="entry name" value="SMC_hinge"/>
</dbReference>
<keyword evidence="6" id="KW-1185">Reference proteome</keyword>
<evidence type="ECO:0000313" key="5">
    <source>
        <dbReference type="EMBL" id="KAK9812833.1"/>
    </source>
</evidence>
<feature type="coiled-coil region" evidence="2">
    <location>
        <begin position="182"/>
        <end position="223"/>
    </location>
</feature>
<organism evidence="5 6">
    <name type="scientific">[Myrmecia] bisecta</name>
    <dbReference type="NCBI Taxonomy" id="41462"/>
    <lineage>
        <taxon>Eukaryota</taxon>
        <taxon>Viridiplantae</taxon>
        <taxon>Chlorophyta</taxon>
        <taxon>core chlorophytes</taxon>
        <taxon>Trebouxiophyceae</taxon>
        <taxon>Trebouxiales</taxon>
        <taxon>Trebouxiaceae</taxon>
        <taxon>Myrmecia</taxon>
    </lineage>
</organism>
<dbReference type="SUPFAM" id="SSF75553">
    <property type="entry name" value="Smc hinge domain"/>
    <property type="match status" value="1"/>
</dbReference>
<evidence type="ECO:0000256" key="2">
    <source>
        <dbReference type="SAM" id="Coils"/>
    </source>
</evidence>
<comment type="caution">
    <text evidence="5">The sequence shown here is derived from an EMBL/GenBank/DDBJ whole genome shotgun (WGS) entry which is preliminary data.</text>
</comment>
<dbReference type="AlphaFoldDB" id="A0AAW1PW28"/>
<feature type="coiled-coil region" evidence="2">
    <location>
        <begin position="293"/>
        <end position="430"/>
    </location>
</feature>